<organism evidence="1 2">
    <name type="scientific">Dendrobium chrysotoxum</name>
    <name type="common">Orchid</name>
    <dbReference type="NCBI Taxonomy" id="161865"/>
    <lineage>
        <taxon>Eukaryota</taxon>
        <taxon>Viridiplantae</taxon>
        <taxon>Streptophyta</taxon>
        <taxon>Embryophyta</taxon>
        <taxon>Tracheophyta</taxon>
        <taxon>Spermatophyta</taxon>
        <taxon>Magnoliopsida</taxon>
        <taxon>Liliopsida</taxon>
        <taxon>Asparagales</taxon>
        <taxon>Orchidaceae</taxon>
        <taxon>Epidendroideae</taxon>
        <taxon>Malaxideae</taxon>
        <taxon>Dendrobiinae</taxon>
        <taxon>Dendrobium</taxon>
    </lineage>
</organism>
<accession>A0AAV7G6G9</accession>
<dbReference type="AlphaFoldDB" id="A0AAV7G6G9"/>
<protein>
    <submittedName>
        <fullName evidence="1">Uncharacterized protein</fullName>
    </submittedName>
</protein>
<evidence type="ECO:0000313" key="1">
    <source>
        <dbReference type="EMBL" id="KAH0451082.1"/>
    </source>
</evidence>
<name>A0AAV7G6G9_DENCH</name>
<reference evidence="1 2" key="1">
    <citation type="journal article" date="2021" name="Hortic Res">
        <title>Chromosome-scale assembly of the Dendrobium chrysotoxum genome enhances the understanding of orchid evolution.</title>
        <authorList>
            <person name="Zhang Y."/>
            <person name="Zhang G.Q."/>
            <person name="Zhang D."/>
            <person name="Liu X.D."/>
            <person name="Xu X.Y."/>
            <person name="Sun W.H."/>
            <person name="Yu X."/>
            <person name="Zhu X."/>
            <person name="Wang Z.W."/>
            <person name="Zhao X."/>
            <person name="Zhong W.Y."/>
            <person name="Chen H."/>
            <person name="Yin W.L."/>
            <person name="Huang T."/>
            <person name="Niu S.C."/>
            <person name="Liu Z.J."/>
        </authorList>
    </citation>
    <scope>NUCLEOTIDE SEQUENCE [LARGE SCALE GENOMIC DNA]</scope>
    <source>
        <strain evidence="1">Lindl</strain>
    </source>
</reference>
<keyword evidence="2" id="KW-1185">Reference proteome</keyword>
<gene>
    <name evidence="1" type="ORF">IEQ34_021774</name>
</gene>
<comment type="caution">
    <text evidence="1">The sequence shown here is derived from an EMBL/GenBank/DDBJ whole genome shotgun (WGS) entry which is preliminary data.</text>
</comment>
<evidence type="ECO:0000313" key="2">
    <source>
        <dbReference type="Proteomes" id="UP000775213"/>
    </source>
</evidence>
<dbReference type="EMBL" id="JAGFBR010000018">
    <property type="protein sequence ID" value="KAH0451082.1"/>
    <property type="molecule type" value="Genomic_DNA"/>
</dbReference>
<dbReference type="Proteomes" id="UP000775213">
    <property type="component" value="Unassembled WGS sequence"/>
</dbReference>
<sequence length="191" mass="21266">MDETVLCVSMGWCRRVKYELMCGFGNDVGLFGCPQRRASIASNKSGAISRLGVFTAHLTPGAPTEAVSSIKNGIPRGPLADIYKISLFAFLRFATKKTLVAAKFSTVESMLWIMALDRSFATSLESGRDFHVIKESFKSKRINRSADSCPSLHLRPTSIPIHIRGLPKRLRRAAVNWRSFPREAVAWRSHP</sequence>
<proteinExistence type="predicted"/>